<dbReference type="PANTHER" id="PTHR30346">
    <property type="entry name" value="TRANSCRIPTIONAL DUAL REGULATOR HCAR-RELATED"/>
    <property type="match status" value="1"/>
</dbReference>
<evidence type="ECO:0000313" key="8">
    <source>
        <dbReference type="Proteomes" id="UP000290624"/>
    </source>
</evidence>
<evidence type="ECO:0000259" key="6">
    <source>
        <dbReference type="Pfam" id="PF03466"/>
    </source>
</evidence>
<evidence type="ECO:0000256" key="3">
    <source>
        <dbReference type="ARBA" id="ARBA00023125"/>
    </source>
</evidence>
<evidence type="ECO:0000256" key="1">
    <source>
        <dbReference type="ARBA" id="ARBA00009437"/>
    </source>
</evidence>
<organism evidence="7 8">
    <name type="scientific">Propioniciclava flava</name>
    <dbReference type="NCBI Taxonomy" id="2072026"/>
    <lineage>
        <taxon>Bacteria</taxon>
        <taxon>Bacillati</taxon>
        <taxon>Actinomycetota</taxon>
        <taxon>Actinomycetes</taxon>
        <taxon>Propionibacteriales</taxon>
        <taxon>Propionibacteriaceae</taxon>
        <taxon>Propioniciclava</taxon>
    </lineage>
</organism>
<dbReference type="GO" id="GO:0003700">
    <property type="term" value="F:DNA-binding transcription factor activity"/>
    <property type="evidence" value="ECO:0007669"/>
    <property type="project" value="TreeGrafter"/>
</dbReference>
<dbReference type="OrthoDB" id="3388207at2"/>
<feature type="compositionally biased region" description="Polar residues" evidence="5">
    <location>
        <begin position="173"/>
        <end position="184"/>
    </location>
</feature>
<dbReference type="AlphaFoldDB" id="A0A4Q2EJK5"/>
<feature type="compositionally biased region" description="Basic residues" evidence="5">
    <location>
        <begin position="202"/>
        <end position="214"/>
    </location>
</feature>
<dbReference type="Proteomes" id="UP000290624">
    <property type="component" value="Unassembled WGS sequence"/>
</dbReference>
<dbReference type="PANTHER" id="PTHR30346:SF0">
    <property type="entry name" value="HCA OPERON TRANSCRIPTIONAL ACTIVATOR HCAR"/>
    <property type="match status" value="1"/>
</dbReference>
<protein>
    <recommendedName>
        <fullName evidence="6">LysR substrate-binding domain-containing protein</fullName>
    </recommendedName>
</protein>
<feature type="domain" description="LysR substrate-binding" evidence="6">
    <location>
        <begin position="3"/>
        <end position="103"/>
    </location>
</feature>
<evidence type="ECO:0000256" key="5">
    <source>
        <dbReference type="SAM" id="MobiDB-lite"/>
    </source>
</evidence>
<evidence type="ECO:0000313" key="7">
    <source>
        <dbReference type="EMBL" id="RXW32654.1"/>
    </source>
</evidence>
<comment type="similarity">
    <text evidence="1">Belongs to the LysR transcriptional regulatory family.</text>
</comment>
<dbReference type="GO" id="GO:0032993">
    <property type="term" value="C:protein-DNA complex"/>
    <property type="evidence" value="ECO:0007669"/>
    <property type="project" value="TreeGrafter"/>
</dbReference>
<dbReference type="InterPro" id="IPR005119">
    <property type="entry name" value="LysR_subst-bd"/>
</dbReference>
<accession>A0A4Q2EJK5</accession>
<keyword evidence="2" id="KW-0805">Transcription regulation</keyword>
<feature type="region of interest" description="Disordered" evidence="5">
    <location>
        <begin position="173"/>
        <end position="214"/>
    </location>
</feature>
<name>A0A4Q2EJK5_9ACTN</name>
<proteinExistence type="inferred from homology"/>
<keyword evidence="8" id="KW-1185">Reference proteome</keyword>
<evidence type="ECO:0000256" key="4">
    <source>
        <dbReference type="ARBA" id="ARBA00023163"/>
    </source>
</evidence>
<keyword evidence="3" id="KW-0238">DNA-binding</keyword>
<gene>
    <name evidence="7" type="ORF">C1706_05765</name>
</gene>
<dbReference type="RefSeq" id="WP_129458268.1">
    <property type="nucleotide sequence ID" value="NZ_PPCV01000003.1"/>
</dbReference>
<reference evidence="7 8" key="1">
    <citation type="submission" date="2018-01" db="EMBL/GenBank/DDBJ databases">
        <title>Lactibacter flavus gen. nov., sp. nov., a novel bacterium of the family Propionibacteriaceae isolated from raw milk and dairy products.</title>
        <authorList>
            <person name="Wenning M."/>
            <person name="Breitenwieser F."/>
            <person name="Huptas C."/>
            <person name="von Neubeck M."/>
            <person name="Busse H.-J."/>
            <person name="Scherer S."/>
        </authorList>
    </citation>
    <scope>NUCLEOTIDE SEQUENCE [LARGE SCALE GENOMIC DNA]</scope>
    <source>
        <strain evidence="7 8">VG341</strain>
    </source>
</reference>
<dbReference type="Gene3D" id="3.40.190.10">
    <property type="entry name" value="Periplasmic binding protein-like II"/>
    <property type="match status" value="4"/>
</dbReference>
<comment type="caution">
    <text evidence="7">The sequence shown here is derived from an EMBL/GenBank/DDBJ whole genome shotgun (WGS) entry which is preliminary data.</text>
</comment>
<keyword evidence="4" id="KW-0804">Transcription</keyword>
<dbReference type="Pfam" id="PF03466">
    <property type="entry name" value="LysR_substrate"/>
    <property type="match status" value="1"/>
</dbReference>
<dbReference type="SUPFAM" id="SSF53850">
    <property type="entry name" value="Periplasmic binding protein-like II"/>
    <property type="match status" value="1"/>
</dbReference>
<sequence length="214" mass="24062">MTERARLRVGFVPGVTLRKWRTVWEERFPRVPLDVVEVTETDQRTALTSGEVDLCLVRLPLDTAGLHLIRLYEEVRVAWSSKDHPIEAVADLTLDDLAGEEILDAATPEAIQQAAFADAVLLVPMSIARTFSRRDMVYRPVTDAPTTTIGLAWRIDDDNPWIAEFIGVVRGRTANSSRTAQERNATPPPAQKPAQRGQKGQRPAHPRQQRRGRR</sequence>
<dbReference type="GO" id="GO:0003677">
    <property type="term" value="F:DNA binding"/>
    <property type="evidence" value="ECO:0007669"/>
    <property type="project" value="UniProtKB-KW"/>
</dbReference>
<dbReference type="EMBL" id="PPCV01000003">
    <property type="protein sequence ID" value="RXW32654.1"/>
    <property type="molecule type" value="Genomic_DNA"/>
</dbReference>
<evidence type="ECO:0000256" key="2">
    <source>
        <dbReference type="ARBA" id="ARBA00023015"/>
    </source>
</evidence>